<dbReference type="Gene3D" id="2.40.340.10">
    <property type="entry name" value="MoeA, C-terminal, domain IV"/>
    <property type="match status" value="1"/>
</dbReference>
<sequence length="307" mass="32140">MRSVAEHLDAILSKAQASRSLEVNLLGSVGCVLAQDVTVEDDDGSLEILLGKGTIIAARHIALISAAGLSRVWVHPQPRVVVLTVGDELGEPGEEGKKPDINGLALTAAATAAGAMTFRVGPLPSNPELVASAIEDQLVRSDILIAACGMSAPDYQMLTGVLRDLGNLDFVRIAMQPGSAQGFGSIGPDATPVFVVPGNPVGALLSFDIFIRPLIRRLMGNITLHHRTIEATLESDVSSNEDETTYIRAQLSTRKGELSVKSLEGAHTHPLEGLGTANAIIVVAPGTQNLAKGSRATVIRLDNDGDV</sequence>
<dbReference type="SMART" id="SM00852">
    <property type="entry name" value="MoCF_biosynth"/>
    <property type="match status" value="1"/>
</dbReference>
<dbReference type="SUPFAM" id="SSF53218">
    <property type="entry name" value="Molybdenum cofactor biosynthesis proteins"/>
    <property type="match status" value="1"/>
</dbReference>
<dbReference type="GO" id="GO:0005829">
    <property type="term" value="C:cytosol"/>
    <property type="evidence" value="ECO:0007669"/>
    <property type="project" value="TreeGrafter"/>
</dbReference>
<dbReference type="SUPFAM" id="SSF63867">
    <property type="entry name" value="MoeA C-terminal domain-like"/>
    <property type="match status" value="1"/>
</dbReference>
<dbReference type="AlphaFoldDB" id="A0A6J5ZVH8"/>
<dbReference type="Gene3D" id="3.40.980.10">
    <property type="entry name" value="MoaB/Mog-like domain"/>
    <property type="match status" value="1"/>
</dbReference>
<dbReference type="InterPro" id="IPR005111">
    <property type="entry name" value="MoeA_C_domain_IV"/>
</dbReference>
<gene>
    <name evidence="2" type="ORF">UFOPK3770_01170</name>
</gene>
<dbReference type="InterPro" id="IPR001453">
    <property type="entry name" value="MoaB/Mog_dom"/>
</dbReference>
<dbReference type="GO" id="GO:0061599">
    <property type="term" value="F:molybdopterin molybdotransferase activity"/>
    <property type="evidence" value="ECO:0007669"/>
    <property type="project" value="TreeGrafter"/>
</dbReference>
<proteinExistence type="predicted"/>
<dbReference type="Pfam" id="PF03454">
    <property type="entry name" value="MoeA_C"/>
    <property type="match status" value="1"/>
</dbReference>
<dbReference type="PANTHER" id="PTHR10192:SF5">
    <property type="entry name" value="GEPHYRIN"/>
    <property type="match status" value="1"/>
</dbReference>
<reference evidence="2" key="1">
    <citation type="submission" date="2020-05" db="EMBL/GenBank/DDBJ databases">
        <authorList>
            <person name="Chiriac C."/>
            <person name="Salcher M."/>
            <person name="Ghai R."/>
            <person name="Kavagutti S V."/>
        </authorList>
    </citation>
    <scope>NUCLEOTIDE SEQUENCE</scope>
</reference>
<dbReference type="Pfam" id="PF00994">
    <property type="entry name" value="MoCF_biosynth"/>
    <property type="match status" value="1"/>
</dbReference>
<accession>A0A6J5ZVH8</accession>
<dbReference type="GO" id="GO:0006777">
    <property type="term" value="P:Mo-molybdopterin cofactor biosynthetic process"/>
    <property type="evidence" value="ECO:0007669"/>
    <property type="project" value="TreeGrafter"/>
</dbReference>
<dbReference type="PANTHER" id="PTHR10192">
    <property type="entry name" value="MOLYBDOPTERIN BIOSYNTHESIS PROTEIN"/>
    <property type="match status" value="1"/>
</dbReference>
<name>A0A6J5ZVH8_9ZZZZ</name>
<dbReference type="EMBL" id="CAESAJ010000162">
    <property type="protein sequence ID" value="CAB4343363.1"/>
    <property type="molecule type" value="Genomic_DNA"/>
</dbReference>
<organism evidence="2">
    <name type="scientific">freshwater metagenome</name>
    <dbReference type="NCBI Taxonomy" id="449393"/>
    <lineage>
        <taxon>unclassified sequences</taxon>
        <taxon>metagenomes</taxon>
        <taxon>ecological metagenomes</taxon>
    </lineage>
</organism>
<evidence type="ECO:0000259" key="1">
    <source>
        <dbReference type="SMART" id="SM00852"/>
    </source>
</evidence>
<dbReference type="Gene3D" id="3.90.105.10">
    <property type="entry name" value="Molybdopterin biosynthesis moea protein, domain 2"/>
    <property type="match status" value="1"/>
</dbReference>
<feature type="domain" description="MoaB/Mog" evidence="1">
    <location>
        <begin position="81"/>
        <end position="217"/>
    </location>
</feature>
<evidence type="ECO:0000313" key="2">
    <source>
        <dbReference type="EMBL" id="CAB4343363.1"/>
    </source>
</evidence>
<dbReference type="InterPro" id="IPR036425">
    <property type="entry name" value="MoaB/Mog-like_dom_sf"/>
</dbReference>
<dbReference type="InterPro" id="IPR036688">
    <property type="entry name" value="MoeA_C_domain_IV_sf"/>
</dbReference>
<dbReference type="NCBIfam" id="NF045515">
    <property type="entry name" value="Glp_gephyrin"/>
    <property type="match status" value="1"/>
</dbReference>
<dbReference type="InterPro" id="IPR038987">
    <property type="entry name" value="MoeA-like"/>
</dbReference>
<protein>
    <submittedName>
        <fullName evidence="2">Unannotated protein</fullName>
    </submittedName>
</protein>